<evidence type="ECO:0000256" key="5">
    <source>
        <dbReference type="ARBA" id="ARBA00023163"/>
    </source>
</evidence>
<dbReference type="PANTHER" id="PTHR13114:SF7">
    <property type="entry name" value="MEDIATOR OF RNA POLYMERASE II TRANSCRIPTION SUBUNIT 17"/>
    <property type="match status" value="1"/>
</dbReference>
<keyword evidence="10" id="KW-1185">Reference proteome</keyword>
<dbReference type="Proteomes" id="UP000800035">
    <property type="component" value="Unassembled WGS sequence"/>
</dbReference>
<comment type="subcellular location">
    <subcellularLocation>
        <location evidence="1 8">Nucleus</location>
    </subcellularLocation>
</comment>
<comment type="similarity">
    <text evidence="2 8">Belongs to the Mediator complex subunit 17 family.</text>
</comment>
<evidence type="ECO:0000256" key="1">
    <source>
        <dbReference type="ARBA" id="ARBA00004123"/>
    </source>
</evidence>
<evidence type="ECO:0000256" key="7">
    <source>
        <dbReference type="ARBA" id="ARBA00032014"/>
    </source>
</evidence>
<evidence type="ECO:0000256" key="3">
    <source>
        <dbReference type="ARBA" id="ARBA00019610"/>
    </source>
</evidence>
<dbReference type="GO" id="GO:0016592">
    <property type="term" value="C:mediator complex"/>
    <property type="evidence" value="ECO:0007669"/>
    <property type="project" value="InterPro"/>
</dbReference>
<evidence type="ECO:0000313" key="9">
    <source>
        <dbReference type="EMBL" id="KAF1959567.1"/>
    </source>
</evidence>
<evidence type="ECO:0000313" key="10">
    <source>
        <dbReference type="Proteomes" id="UP000800035"/>
    </source>
</evidence>
<protein>
    <recommendedName>
        <fullName evidence="3 8">Mediator of RNA polymerase II transcription subunit 17</fullName>
    </recommendedName>
    <alternativeName>
        <fullName evidence="7 8">Mediator complex subunit 17</fullName>
    </alternativeName>
</protein>
<evidence type="ECO:0000256" key="4">
    <source>
        <dbReference type="ARBA" id="ARBA00023015"/>
    </source>
</evidence>
<name>A0A6A5UEN0_9PLEO</name>
<sequence>MSANNLTADVTLRAWPTQAKQALSKEDILLQITQLATERGHLRGITEKTLQEDIDAGKDVPEDIMEGTEEGEKKEEPSMKAKVEEIQRARQEMYQKLEFAVFHAGNAMNLVNLCLSRDPSRNVETAYTPIFKSANVPRGSFGIDKGMIPEESERPEDVEIQQGLKKRRELVMKGSRMEALDWAADSLLNAATELETEIRKETKYWEEVLSISERGWSLQRARKDVRNAPYAVQYGLPEASDRFKARGLAPLRMNKDGGIILDPNLRLKPKTLRVRISDNGEITGTSHLSTQGDLDDLAIEQSIQLSRDSLFEEELFHEMSLESRQLLGYGVEYRSSVIHVAVRGLGGPVSGRKILIDCIDRDGQTASLHEQSQDWLAQNIAEALRLLLAHEHRMRLYRRSQLPPPLTQHRRQQPSPPLLRTLLGMFIHLDAVDSLHAYMHAVAKTLQSAGIDVTLDTSREVSWVKLTQNIKESRKKDLPAIDQLLHAFTRAFDGLASISLPSSSGAQPETITIATRTFIGQPVFGSEHKLTLPPTLIRLLALESDQQHQFKFPSTAEATSYLDWILSLDIAHALLPKEFPGRSVVRSEEPRLTILSKGGNKGRVKEDDVSVELNNARLKVTATANAHLSTGAAVESFAWNGSLGQPSMKDKVKSWIG</sequence>
<evidence type="ECO:0000256" key="8">
    <source>
        <dbReference type="RuleBase" id="RU364140"/>
    </source>
</evidence>
<evidence type="ECO:0000256" key="2">
    <source>
        <dbReference type="ARBA" id="ARBA00005635"/>
    </source>
</evidence>
<accession>A0A6A5UEN0</accession>
<dbReference type="GO" id="GO:0070847">
    <property type="term" value="C:core mediator complex"/>
    <property type="evidence" value="ECO:0007669"/>
    <property type="project" value="TreeGrafter"/>
</dbReference>
<dbReference type="PANTHER" id="PTHR13114">
    <property type="entry name" value="MEDIATOR OF RNA POLYMERASE II TRANSCRIPTION SUBUNIT 17"/>
    <property type="match status" value="1"/>
</dbReference>
<proteinExistence type="inferred from homology"/>
<dbReference type="GO" id="GO:0003712">
    <property type="term" value="F:transcription coregulator activity"/>
    <property type="evidence" value="ECO:0007669"/>
    <property type="project" value="InterPro"/>
</dbReference>
<dbReference type="Pfam" id="PF10156">
    <property type="entry name" value="Med17"/>
    <property type="match status" value="1"/>
</dbReference>
<evidence type="ECO:0000256" key="6">
    <source>
        <dbReference type="ARBA" id="ARBA00023242"/>
    </source>
</evidence>
<gene>
    <name evidence="8" type="primary">MED17</name>
    <name evidence="9" type="ORF">CC80DRAFT_466493</name>
</gene>
<comment type="function">
    <text evidence="8">Component of the Mediator complex, a coactivator involved in the regulated transcription of nearly all RNA polymerase II-dependent genes. Mediator functions as a bridge to convey information from gene-specific regulatory proteins to the basal RNA polymerase II transcription machinery. Mediator is recruited to promoters by direct interactions with regulatory proteins and serves as a scaffold for the assembly of a functional preinitiation complex with RNA polymerase II and the general transcription factors.</text>
</comment>
<dbReference type="AlphaFoldDB" id="A0A6A5UEN0"/>
<keyword evidence="5 8" id="KW-0804">Transcription</keyword>
<keyword evidence="8" id="KW-0010">Activator</keyword>
<keyword evidence="6 8" id="KW-0539">Nucleus</keyword>
<keyword evidence="4 8" id="KW-0805">Transcription regulation</keyword>
<dbReference type="OrthoDB" id="5319830at2759"/>
<dbReference type="InterPro" id="IPR019313">
    <property type="entry name" value="Mediator_Med17"/>
</dbReference>
<dbReference type="EMBL" id="ML976984">
    <property type="protein sequence ID" value="KAF1959567.1"/>
    <property type="molecule type" value="Genomic_DNA"/>
</dbReference>
<dbReference type="GO" id="GO:0006357">
    <property type="term" value="P:regulation of transcription by RNA polymerase II"/>
    <property type="evidence" value="ECO:0007669"/>
    <property type="project" value="InterPro"/>
</dbReference>
<organism evidence="9 10">
    <name type="scientific">Byssothecium circinans</name>
    <dbReference type="NCBI Taxonomy" id="147558"/>
    <lineage>
        <taxon>Eukaryota</taxon>
        <taxon>Fungi</taxon>
        <taxon>Dikarya</taxon>
        <taxon>Ascomycota</taxon>
        <taxon>Pezizomycotina</taxon>
        <taxon>Dothideomycetes</taxon>
        <taxon>Pleosporomycetidae</taxon>
        <taxon>Pleosporales</taxon>
        <taxon>Massarineae</taxon>
        <taxon>Massarinaceae</taxon>
        <taxon>Byssothecium</taxon>
    </lineage>
</organism>
<comment type="subunit">
    <text evidence="8">Component of the Mediator complex.</text>
</comment>
<reference evidence="9" key="1">
    <citation type="journal article" date="2020" name="Stud. Mycol.">
        <title>101 Dothideomycetes genomes: a test case for predicting lifestyles and emergence of pathogens.</title>
        <authorList>
            <person name="Haridas S."/>
            <person name="Albert R."/>
            <person name="Binder M."/>
            <person name="Bloem J."/>
            <person name="Labutti K."/>
            <person name="Salamov A."/>
            <person name="Andreopoulos B."/>
            <person name="Baker S."/>
            <person name="Barry K."/>
            <person name="Bills G."/>
            <person name="Bluhm B."/>
            <person name="Cannon C."/>
            <person name="Castanera R."/>
            <person name="Culley D."/>
            <person name="Daum C."/>
            <person name="Ezra D."/>
            <person name="Gonzalez J."/>
            <person name="Henrissat B."/>
            <person name="Kuo A."/>
            <person name="Liang C."/>
            <person name="Lipzen A."/>
            <person name="Lutzoni F."/>
            <person name="Magnuson J."/>
            <person name="Mondo S."/>
            <person name="Nolan M."/>
            <person name="Ohm R."/>
            <person name="Pangilinan J."/>
            <person name="Park H.-J."/>
            <person name="Ramirez L."/>
            <person name="Alfaro M."/>
            <person name="Sun H."/>
            <person name="Tritt A."/>
            <person name="Yoshinaga Y."/>
            <person name="Zwiers L.-H."/>
            <person name="Turgeon B."/>
            <person name="Goodwin S."/>
            <person name="Spatafora J."/>
            <person name="Crous P."/>
            <person name="Grigoriev I."/>
        </authorList>
    </citation>
    <scope>NUCLEOTIDE SEQUENCE</scope>
    <source>
        <strain evidence="9">CBS 675.92</strain>
    </source>
</reference>